<dbReference type="OrthoDB" id="6627680at2759"/>
<feature type="domain" description="Transposable element P transposase-like RNase H" evidence="1">
    <location>
        <begin position="332"/>
        <end position="379"/>
    </location>
</feature>
<reference evidence="2 3" key="1">
    <citation type="submission" date="2019-08" db="EMBL/GenBank/DDBJ databases">
        <title>The genome of the soybean aphid Biotype 1, its phylome, world population structure and adaptation to the North American continent.</title>
        <authorList>
            <person name="Giordano R."/>
            <person name="Donthu R.K."/>
            <person name="Hernandez A.G."/>
            <person name="Wright C.L."/>
            <person name="Zimin A.V."/>
        </authorList>
    </citation>
    <scope>NUCLEOTIDE SEQUENCE [LARGE SCALE GENOMIC DNA]</scope>
    <source>
        <tissue evidence="2">Whole aphids</tissue>
    </source>
</reference>
<evidence type="ECO:0000259" key="1">
    <source>
        <dbReference type="Pfam" id="PF21787"/>
    </source>
</evidence>
<protein>
    <recommendedName>
        <fullName evidence="1">Transposable element P transposase-like RNase H domain-containing protein</fullName>
    </recommendedName>
</protein>
<dbReference type="Pfam" id="PF21787">
    <property type="entry name" value="TNP-like_RNaseH_N"/>
    <property type="match status" value="1"/>
</dbReference>
<gene>
    <name evidence="2" type="ORF">AGLY_014042</name>
</gene>
<name>A0A6G0T4X1_APHGL</name>
<keyword evidence="3" id="KW-1185">Reference proteome</keyword>
<dbReference type="InterPro" id="IPR048365">
    <property type="entry name" value="TNP-like_RNaseH_N"/>
</dbReference>
<dbReference type="Proteomes" id="UP000475862">
    <property type="component" value="Unassembled WGS sequence"/>
</dbReference>
<dbReference type="AlphaFoldDB" id="A0A6G0T4X1"/>
<evidence type="ECO:0000313" key="2">
    <source>
        <dbReference type="EMBL" id="KAE9525816.1"/>
    </source>
</evidence>
<organism evidence="2 3">
    <name type="scientific">Aphis glycines</name>
    <name type="common">Soybean aphid</name>
    <dbReference type="NCBI Taxonomy" id="307491"/>
    <lineage>
        <taxon>Eukaryota</taxon>
        <taxon>Metazoa</taxon>
        <taxon>Ecdysozoa</taxon>
        <taxon>Arthropoda</taxon>
        <taxon>Hexapoda</taxon>
        <taxon>Insecta</taxon>
        <taxon>Pterygota</taxon>
        <taxon>Neoptera</taxon>
        <taxon>Paraneoptera</taxon>
        <taxon>Hemiptera</taxon>
        <taxon>Sternorrhyncha</taxon>
        <taxon>Aphidomorpha</taxon>
        <taxon>Aphidoidea</taxon>
        <taxon>Aphididae</taxon>
        <taxon>Aphidini</taxon>
        <taxon>Aphis</taxon>
        <taxon>Aphis</taxon>
    </lineage>
</organism>
<proteinExistence type="predicted"/>
<accession>A0A6G0T4X1</accession>
<evidence type="ECO:0000313" key="3">
    <source>
        <dbReference type="Proteomes" id="UP000475862"/>
    </source>
</evidence>
<sequence length="440" mass="50691">MKTSRRISLTSETIKDSLYIRINMVTVNNFNPEPAVLLWLNKKDRHSKKHTKATQQEYFEGVFPEAKRRKNQNLSEFLYIDLTDLRLCVVRKFAVESIQNNRDELFDLDTSEMSGIIELDTSQANSNAICNIQSNRNELIDLDAFMMSVVENIQNNKDDLYDLDISAMLGIIDTPLTDSDLINGEWCYDLPLNVIDIPIRWLYCNRLLSSCLGLLVNIGVRNIRHLTPRCKKLYSITNKLIKKQRRSDIKKELFKNRLNKAEKFADSYIINKLNGKVTAAASLFTKLQLWETTKKRKGHKFTLEEKVMSLSIYKKSPKCYRFLSNLFTLPCKRTYCSLTFDEISLSSGLNFYFSADKIDGFVNSGSYKSQQLADHALVIQKDSGTGLHIVATVCDQGKPKEGAIRLLNNETKEHYIKHNLEFREELYEVVGEVRRLPPIG</sequence>
<comment type="caution">
    <text evidence="2">The sequence shown here is derived from an EMBL/GenBank/DDBJ whole genome shotgun (WGS) entry which is preliminary data.</text>
</comment>
<dbReference type="EMBL" id="VYZN01000058">
    <property type="protein sequence ID" value="KAE9525816.1"/>
    <property type="molecule type" value="Genomic_DNA"/>
</dbReference>